<protein>
    <submittedName>
        <fullName evidence="3">RNA N6-adenosine-methyltransferase mettl16-like</fullName>
    </submittedName>
</protein>
<feature type="region of interest" description="Disordered" evidence="1">
    <location>
        <begin position="155"/>
        <end position="181"/>
    </location>
</feature>
<evidence type="ECO:0000313" key="2">
    <source>
        <dbReference type="Proteomes" id="UP000186698"/>
    </source>
</evidence>
<accession>A0A8J0UIG3</accession>
<dbReference type="Proteomes" id="UP000186698">
    <property type="component" value="Chromosome 2S"/>
</dbReference>
<dbReference type="OrthoDB" id="514248at2759"/>
<feature type="region of interest" description="Disordered" evidence="1">
    <location>
        <begin position="204"/>
        <end position="239"/>
    </location>
</feature>
<organism evidence="2 3">
    <name type="scientific">Xenopus laevis</name>
    <name type="common">African clawed frog</name>
    <dbReference type="NCBI Taxonomy" id="8355"/>
    <lineage>
        <taxon>Eukaryota</taxon>
        <taxon>Metazoa</taxon>
        <taxon>Chordata</taxon>
        <taxon>Craniata</taxon>
        <taxon>Vertebrata</taxon>
        <taxon>Euteleostomi</taxon>
        <taxon>Amphibia</taxon>
        <taxon>Batrachia</taxon>
        <taxon>Anura</taxon>
        <taxon>Pipoidea</taxon>
        <taxon>Pipidae</taxon>
        <taxon>Xenopodinae</taxon>
        <taxon>Xenopus</taxon>
        <taxon>Xenopus</taxon>
    </lineage>
</organism>
<evidence type="ECO:0000313" key="3">
    <source>
        <dbReference type="RefSeq" id="XP_018104603.2"/>
    </source>
</evidence>
<dbReference type="KEGG" id="xla:108709350"/>
<proteinExistence type="predicted"/>
<dbReference type="CTD" id="108709350"/>
<dbReference type="RefSeq" id="XP_018104603.2">
    <property type="nucleotide sequence ID" value="XM_018249114.2"/>
</dbReference>
<gene>
    <name evidence="3" type="primary">LOC108709350</name>
</gene>
<feature type="compositionally biased region" description="Acidic residues" evidence="1">
    <location>
        <begin position="215"/>
        <end position="225"/>
    </location>
</feature>
<dbReference type="AlphaFoldDB" id="A0A8J0UIG3"/>
<reference evidence="2" key="1">
    <citation type="submission" date="2024-06" db="UniProtKB">
        <authorList>
            <consortium name="RefSeq"/>
        </authorList>
    </citation>
    <scope>NUCLEOTIDE SEQUENCE [LARGE SCALE GENOMIC DNA]</scope>
    <source>
        <strain evidence="2">J_2021</strain>
    </source>
</reference>
<keyword evidence="2" id="KW-1185">Reference proteome</keyword>
<name>A0A8J0UIG3_XENLA</name>
<dbReference type="GeneID" id="108709350"/>
<reference evidence="3" key="2">
    <citation type="submission" date="2025-08" db="UniProtKB">
        <authorList>
            <consortium name="RefSeq"/>
        </authorList>
    </citation>
    <scope>IDENTIFICATION</scope>
    <source>
        <strain evidence="3">J_2021</strain>
        <tissue evidence="3">Erythrocytes</tissue>
    </source>
</reference>
<evidence type="ECO:0000256" key="1">
    <source>
        <dbReference type="SAM" id="MobiDB-lite"/>
    </source>
</evidence>
<sequence length="292" mass="32937">MNQLTDYESVENRKYGSSGEQTSNIFLYRILRKKELEKPHKPVVFTVLESVIKLLTDKLPSGSEVPESITVVTDCIKKILTDLKVLHKIVPCGRDEESLFLTAVENSWIHIRRKKRDRTRQLRELPRAPDDFLQSNKLESAINKETTLHKKTALHKETALQGQNSSEQQTTKESESVTQSETCVLHTLSSSAGTTPSHCELMEAEGAASKPDEVPSLDEEEQDLGEDMKQSCGEASSAPQSSVPFLFKCVLTVKKEKSDMLVEMHYVEGQNRDLMNQLCTYLRNHICKLATS</sequence>